<dbReference type="PANTHER" id="PTHR32022:SF10">
    <property type="entry name" value="D-GLUTAMATE CYCLASE, MITOCHONDRIAL"/>
    <property type="match status" value="1"/>
</dbReference>
<evidence type="ECO:0000256" key="1">
    <source>
        <dbReference type="ARBA" id="ARBA00007896"/>
    </source>
</evidence>
<gene>
    <name evidence="3" type="ORF">GCM10022214_40090</name>
</gene>
<dbReference type="Pfam" id="PF07286">
    <property type="entry name" value="D-Glu_cyclase"/>
    <property type="match status" value="1"/>
</dbReference>
<evidence type="ECO:0000313" key="4">
    <source>
        <dbReference type="Proteomes" id="UP001500683"/>
    </source>
</evidence>
<name>A0ABP7W035_9ACTN</name>
<dbReference type="RefSeq" id="WP_344949403.1">
    <property type="nucleotide sequence ID" value="NZ_BAAAZG010000025.1"/>
</dbReference>
<accession>A0ABP7W035</accession>
<evidence type="ECO:0000313" key="3">
    <source>
        <dbReference type="EMBL" id="GAA4078148.1"/>
    </source>
</evidence>
<dbReference type="Proteomes" id="UP001500683">
    <property type="component" value="Unassembled WGS sequence"/>
</dbReference>
<sequence length="247" mass="26376">MITSPAHLRALAAAGEWTAPTAGVLDGHQQANLVIVPRSLAFEFLLYCTRNPKPCPVIAVTDPGDPVLRFGTTEADLRTTLPRYRVWRNGELVAEPTDITAYWQDDAVAFLLGCSHTFEGPLRAAGIPVAHTAPPVYITNIETTPAGPFSGPLLVSMRAVPGHLAATAVEITYRYPTGHGTPVHIGDPSVIGIESLSAPDFGPPPAIPPDSTPMFWACGVTPQLAISNTPYAITHYPGHMFVFDHTP</sequence>
<organism evidence="3 4">
    <name type="scientific">Actinomadura miaoliensis</name>
    <dbReference type="NCBI Taxonomy" id="430685"/>
    <lineage>
        <taxon>Bacteria</taxon>
        <taxon>Bacillati</taxon>
        <taxon>Actinomycetota</taxon>
        <taxon>Actinomycetes</taxon>
        <taxon>Streptosporangiales</taxon>
        <taxon>Thermomonosporaceae</taxon>
        <taxon>Actinomadura</taxon>
    </lineage>
</organism>
<dbReference type="SUPFAM" id="SSF160920">
    <property type="entry name" value="PSTPO5379-like"/>
    <property type="match status" value="1"/>
</dbReference>
<dbReference type="EMBL" id="BAAAZG010000025">
    <property type="protein sequence ID" value="GAA4078148.1"/>
    <property type="molecule type" value="Genomic_DNA"/>
</dbReference>
<dbReference type="Gene3D" id="3.40.1640.10">
    <property type="entry name" value="PSTPO5379-like"/>
    <property type="match status" value="1"/>
</dbReference>
<proteinExistence type="inferred from homology"/>
<evidence type="ECO:0000256" key="2">
    <source>
        <dbReference type="ARBA" id="ARBA00023239"/>
    </source>
</evidence>
<dbReference type="Gene3D" id="3.30.2040.10">
    <property type="entry name" value="PSTPO5379-like domain"/>
    <property type="match status" value="1"/>
</dbReference>
<keyword evidence="4" id="KW-1185">Reference proteome</keyword>
<protein>
    <submittedName>
        <fullName evidence="3">Hydro-lyase</fullName>
    </submittedName>
</protein>
<comment type="caution">
    <text evidence="3">The sequence shown here is derived from an EMBL/GenBank/DDBJ whole genome shotgun (WGS) entry which is preliminary data.</text>
</comment>
<comment type="similarity">
    <text evidence="1">Belongs to the D-glutamate cyclase family.</text>
</comment>
<keyword evidence="2" id="KW-0456">Lyase</keyword>
<reference evidence="4" key="1">
    <citation type="journal article" date="2019" name="Int. J. Syst. Evol. Microbiol.">
        <title>The Global Catalogue of Microorganisms (GCM) 10K type strain sequencing project: providing services to taxonomists for standard genome sequencing and annotation.</title>
        <authorList>
            <consortium name="The Broad Institute Genomics Platform"/>
            <consortium name="The Broad Institute Genome Sequencing Center for Infectious Disease"/>
            <person name="Wu L."/>
            <person name="Ma J."/>
        </authorList>
    </citation>
    <scope>NUCLEOTIDE SEQUENCE [LARGE SCALE GENOMIC DNA]</scope>
    <source>
        <strain evidence="4">JCM 16702</strain>
    </source>
</reference>
<dbReference type="InterPro" id="IPR009906">
    <property type="entry name" value="D-Glu_cyclase"/>
</dbReference>
<dbReference type="InterPro" id="IPR038021">
    <property type="entry name" value="Putative_hydro-lyase"/>
</dbReference>
<dbReference type="PANTHER" id="PTHR32022">
    <property type="entry name" value="D-GLUTAMATE CYCLASE, MITOCHONDRIAL"/>
    <property type="match status" value="1"/>
</dbReference>